<protein>
    <submittedName>
        <fullName evidence="2">Uncharacterized protein</fullName>
    </submittedName>
</protein>
<feature type="region of interest" description="Disordered" evidence="1">
    <location>
        <begin position="106"/>
        <end position="150"/>
    </location>
</feature>
<feature type="compositionally biased region" description="Gly residues" evidence="1">
    <location>
        <begin position="51"/>
        <end position="61"/>
    </location>
</feature>
<dbReference type="AlphaFoldDB" id="A0A8B9EF40"/>
<evidence type="ECO:0000313" key="2">
    <source>
        <dbReference type="Ensembl" id="ENSACDP00005018656.1"/>
    </source>
</evidence>
<proteinExistence type="predicted"/>
<name>A0A8B9EF40_ANSCY</name>
<accession>A0A8B9EF40</accession>
<reference evidence="2" key="1">
    <citation type="submission" date="2025-08" db="UniProtKB">
        <authorList>
            <consortium name="Ensembl"/>
        </authorList>
    </citation>
    <scope>IDENTIFICATION</scope>
</reference>
<reference evidence="2" key="2">
    <citation type="submission" date="2025-09" db="UniProtKB">
        <authorList>
            <consortium name="Ensembl"/>
        </authorList>
    </citation>
    <scope>IDENTIFICATION</scope>
</reference>
<keyword evidence="3" id="KW-1185">Reference proteome</keyword>
<evidence type="ECO:0000313" key="3">
    <source>
        <dbReference type="Proteomes" id="UP000694521"/>
    </source>
</evidence>
<dbReference type="Proteomes" id="UP000694521">
    <property type="component" value="Unplaced"/>
</dbReference>
<evidence type="ECO:0000256" key="1">
    <source>
        <dbReference type="SAM" id="MobiDB-lite"/>
    </source>
</evidence>
<feature type="compositionally biased region" description="Basic and acidic residues" evidence="1">
    <location>
        <begin position="118"/>
        <end position="136"/>
    </location>
</feature>
<organism evidence="2 3">
    <name type="scientific">Anser cygnoides</name>
    <name type="common">Swan goose</name>
    <dbReference type="NCBI Taxonomy" id="8845"/>
    <lineage>
        <taxon>Eukaryota</taxon>
        <taxon>Metazoa</taxon>
        <taxon>Chordata</taxon>
        <taxon>Craniata</taxon>
        <taxon>Vertebrata</taxon>
        <taxon>Euteleostomi</taxon>
        <taxon>Archelosauria</taxon>
        <taxon>Archosauria</taxon>
        <taxon>Dinosauria</taxon>
        <taxon>Saurischia</taxon>
        <taxon>Theropoda</taxon>
        <taxon>Coelurosauria</taxon>
        <taxon>Aves</taxon>
        <taxon>Neognathae</taxon>
        <taxon>Galloanserae</taxon>
        <taxon>Anseriformes</taxon>
        <taxon>Anatidae</taxon>
        <taxon>Anserinae</taxon>
        <taxon>Anser</taxon>
    </lineage>
</organism>
<feature type="region of interest" description="Disordered" evidence="1">
    <location>
        <begin position="1"/>
        <end position="82"/>
    </location>
</feature>
<sequence length="150" mass="15122">GGSATPAGHRAGGASCWGHSGWSRSSHLPLPPRGRAGCHLPGLVTPCSAGPGLGLVPGPGRGAEHRGGKKPQPGGDTQDTAVPVQLPLQCLPGHRSSCPALKGLQKRGLAASLPGERASSRTDDSAWQREAGERKALLGGELQAREGGGR</sequence>
<dbReference type="Ensembl" id="ENSACDT00005022350.1">
    <property type="protein sequence ID" value="ENSACDP00005018656.1"/>
    <property type="gene ID" value="ENSACDG00005013558.1"/>
</dbReference>